<dbReference type="GO" id="GO:0003712">
    <property type="term" value="F:transcription coregulator activity"/>
    <property type="evidence" value="ECO:0007669"/>
    <property type="project" value="InterPro"/>
</dbReference>
<keyword evidence="8" id="KW-0010">Activator</keyword>
<evidence type="ECO:0000256" key="3">
    <source>
        <dbReference type="ARBA" id="ARBA00020629"/>
    </source>
</evidence>
<comment type="caution">
    <text evidence="10">The sequence shown here is derived from an EMBL/GenBank/DDBJ whole genome shotgun (WGS) entry which is preliminary data.</text>
</comment>
<comment type="subunit">
    <text evidence="8">Component of the Mediator complex.</text>
</comment>
<reference evidence="10" key="2">
    <citation type="submission" date="2021-01" db="EMBL/GenBank/DDBJ databases">
        <authorList>
            <person name="Schikora-Tamarit M.A."/>
        </authorList>
    </citation>
    <scope>NUCLEOTIDE SEQUENCE</scope>
    <source>
        <strain evidence="10">CBS2887</strain>
    </source>
</reference>
<evidence type="ECO:0000256" key="5">
    <source>
        <dbReference type="ARBA" id="ARBA00023163"/>
    </source>
</evidence>
<comment type="subcellular location">
    <subcellularLocation>
        <location evidence="1 8">Nucleus</location>
    </subcellularLocation>
</comment>
<dbReference type="EMBL" id="JAEUBG010004397">
    <property type="protein sequence ID" value="KAH3681526.1"/>
    <property type="molecule type" value="Genomic_DNA"/>
</dbReference>
<evidence type="ECO:0000256" key="9">
    <source>
        <dbReference type="SAM" id="MobiDB-lite"/>
    </source>
</evidence>
<dbReference type="PANTHER" id="PTHR13208">
    <property type="entry name" value="MEDIATOR OF RNA POLYMERASE II TRANSCRIPTION SUBUNIT 4"/>
    <property type="match status" value="1"/>
</dbReference>
<reference evidence="10" key="1">
    <citation type="journal article" date="2021" name="Open Biol.">
        <title>Shared evolutionary footprints suggest mitochondrial oxidative damage underlies multiple complex I losses in fungi.</title>
        <authorList>
            <person name="Schikora-Tamarit M.A."/>
            <person name="Marcet-Houben M."/>
            <person name="Nosek J."/>
            <person name="Gabaldon T."/>
        </authorList>
    </citation>
    <scope>NUCLEOTIDE SEQUENCE</scope>
    <source>
        <strain evidence="10">CBS2887</strain>
    </source>
</reference>
<evidence type="ECO:0000256" key="6">
    <source>
        <dbReference type="ARBA" id="ARBA00023242"/>
    </source>
</evidence>
<evidence type="ECO:0000256" key="8">
    <source>
        <dbReference type="RuleBase" id="RU364141"/>
    </source>
</evidence>
<evidence type="ECO:0000256" key="2">
    <source>
        <dbReference type="ARBA" id="ARBA00009626"/>
    </source>
</evidence>
<evidence type="ECO:0000313" key="11">
    <source>
        <dbReference type="Proteomes" id="UP000774326"/>
    </source>
</evidence>
<feature type="compositionally biased region" description="Acidic residues" evidence="9">
    <location>
        <begin position="292"/>
        <end position="312"/>
    </location>
</feature>
<dbReference type="PANTHER" id="PTHR13208:SF2">
    <property type="entry name" value="MEDIATOR OF RNA POLYMERASE II TRANSCRIPTION SUBUNIT 4"/>
    <property type="match status" value="1"/>
</dbReference>
<keyword evidence="11" id="KW-1185">Reference proteome</keyword>
<feature type="compositionally biased region" description="Polar residues" evidence="9">
    <location>
        <begin position="267"/>
        <end position="276"/>
    </location>
</feature>
<sequence length="312" mass="34706">MLLNAIKPSCRLSTLWNYLKFSKLEMATRHNHQPSITRPMSNTNINPMGSRTGTPDPAATINQQLPIPMTNSSHLSTMASTVDLHEKRVSQLPISSNLNKFETHLNSLLQSVSKYQPSAADAVALLESEQELNKSIDDIIVHQQSGLEIQSIQTQSDQLNTNCDQILKGLMECRKSLTSLQSLASVEKERKQMQENSISAEVLLQYAMKLAKFTRVPPTFDANQIGPNNFIWPAEDSLRRGMLAMASIQADKLTYQAEKDMEEIKTNGHSSDTEQNGSSRERRGSFGGSYGDSDDEGDADMIDLDLFDPDMP</sequence>
<feature type="region of interest" description="Disordered" evidence="9">
    <location>
        <begin position="264"/>
        <end position="312"/>
    </location>
</feature>
<dbReference type="Proteomes" id="UP000774326">
    <property type="component" value="Unassembled WGS sequence"/>
</dbReference>
<accession>A0A9P8TJV2</accession>
<evidence type="ECO:0000313" key="10">
    <source>
        <dbReference type="EMBL" id="KAH3681526.1"/>
    </source>
</evidence>
<dbReference type="GO" id="GO:0016592">
    <property type="term" value="C:mediator complex"/>
    <property type="evidence" value="ECO:0007669"/>
    <property type="project" value="InterPro"/>
</dbReference>
<gene>
    <name evidence="8" type="primary">MED4</name>
    <name evidence="10" type="ORF">WICPIJ_007507</name>
</gene>
<protein>
    <recommendedName>
        <fullName evidence="3 8">Mediator of RNA polymerase II transcription subunit 4</fullName>
    </recommendedName>
    <alternativeName>
        <fullName evidence="7 8">Mediator complex subunit 4</fullName>
    </alternativeName>
</protein>
<organism evidence="10 11">
    <name type="scientific">Wickerhamomyces pijperi</name>
    <name type="common">Yeast</name>
    <name type="synonym">Pichia pijperi</name>
    <dbReference type="NCBI Taxonomy" id="599730"/>
    <lineage>
        <taxon>Eukaryota</taxon>
        <taxon>Fungi</taxon>
        <taxon>Dikarya</taxon>
        <taxon>Ascomycota</taxon>
        <taxon>Saccharomycotina</taxon>
        <taxon>Saccharomycetes</taxon>
        <taxon>Phaffomycetales</taxon>
        <taxon>Wickerhamomycetaceae</taxon>
        <taxon>Wickerhamomyces</taxon>
    </lineage>
</organism>
<evidence type="ECO:0000256" key="7">
    <source>
        <dbReference type="ARBA" id="ARBA00031257"/>
    </source>
</evidence>
<dbReference type="AlphaFoldDB" id="A0A9P8TJV2"/>
<evidence type="ECO:0000256" key="1">
    <source>
        <dbReference type="ARBA" id="ARBA00004123"/>
    </source>
</evidence>
<keyword evidence="6 8" id="KW-0539">Nucleus</keyword>
<dbReference type="OrthoDB" id="1929813at2759"/>
<keyword evidence="5 8" id="KW-0804">Transcription</keyword>
<evidence type="ECO:0000256" key="4">
    <source>
        <dbReference type="ARBA" id="ARBA00023015"/>
    </source>
</evidence>
<dbReference type="GO" id="GO:0070847">
    <property type="term" value="C:core mediator complex"/>
    <property type="evidence" value="ECO:0007669"/>
    <property type="project" value="TreeGrafter"/>
</dbReference>
<dbReference type="Pfam" id="PF10018">
    <property type="entry name" value="Med4"/>
    <property type="match status" value="1"/>
</dbReference>
<dbReference type="InterPro" id="IPR019258">
    <property type="entry name" value="Mediator_Med4"/>
</dbReference>
<keyword evidence="4 8" id="KW-0805">Transcription regulation</keyword>
<dbReference type="GO" id="GO:0006357">
    <property type="term" value="P:regulation of transcription by RNA polymerase II"/>
    <property type="evidence" value="ECO:0007669"/>
    <property type="project" value="InterPro"/>
</dbReference>
<comment type="function">
    <text evidence="8">Component of the Mediator complex, a coactivator involved in the regulated transcription of nearly all RNA polymerase II-dependent genes. Mediator functions as a bridge to convey information from gene-specific regulatory proteins to the basal RNA polymerase II transcription machinery. Mediator is recruited to promoters by direct interactions with regulatory proteins and serves as a scaffold for the assembly of a functional preinitiation complex with RNA polymerase II and the general transcription factors.</text>
</comment>
<comment type="similarity">
    <text evidence="2 8">Belongs to the Mediator complex subunit 4 family.</text>
</comment>
<name>A0A9P8TJV2_WICPI</name>
<proteinExistence type="inferred from homology"/>